<protein>
    <submittedName>
        <fullName evidence="1">Uncharacterized protein</fullName>
    </submittedName>
</protein>
<evidence type="ECO:0000313" key="1">
    <source>
        <dbReference type="EMBL" id="SEI95970.1"/>
    </source>
</evidence>
<dbReference type="Proteomes" id="UP000183028">
    <property type="component" value="Unassembled WGS sequence"/>
</dbReference>
<sequence length="47" mass="5364">MTVIYRLIAAPFYHKGKLAGYLGADNFEFSDLVNTRIILEMTSKLLE</sequence>
<name>A0A1H6V5P6_9FIRM</name>
<dbReference type="AlphaFoldDB" id="A0A1H6V5P6"/>
<keyword evidence="2" id="KW-1185">Reference proteome</keyword>
<reference evidence="2" key="1">
    <citation type="submission" date="2016-10" db="EMBL/GenBank/DDBJ databases">
        <authorList>
            <person name="Varghese N."/>
        </authorList>
    </citation>
    <scope>NUCLEOTIDE SEQUENCE [LARGE SCALE GENOMIC DNA]</scope>
    <source>
        <strain evidence="2">DSM 20406</strain>
    </source>
</reference>
<proteinExistence type="predicted"/>
<accession>A0A1H6V5P6</accession>
<dbReference type="EMBL" id="FNYK01000039">
    <property type="protein sequence ID" value="SEI95970.1"/>
    <property type="molecule type" value="Genomic_DNA"/>
</dbReference>
<evidence type="ECO:0000313" key="2">
    <source>
        <dbReference type="Proteomes" id="UP000183028"/>
    </source>
</evidence>
<gene>
    <name evidence="1" type="ORF">SAMN04487834_103913</name>
</gene>
<dbReference type="RefSeq" id="WP_177164959.1">
    <property type="nucleotide sequence ID" value="NZ_FNYK01000039.1"/>
</dbReference>
<organism evidence="1 2">
    <name type="scientific">Sharpea azabuensis</name>
    <dbReference type="NCBI Taxonomy" id="322505"/>
    <lineage>
        <taxon>Bacteria</taxon>
        <taxon>Bacillati</taxon>
        <taxon>Bacillota</taxon>
        <taxon>Erysipelotrichia</taxon>
        <taxon>Erysipelotrichales</taxon>
        <taxon>Coprobacillaceae</taxon>
        <taxon>Sharpea</taxon>
    </lineage>
</organism>